<evidence type="ECO:0000256" key="1">
    <source>
        <dbReference type="SAM" id="MobiDB-lite"/>
    </source>
</evidence>
<evidence type="ECO:0000313" key="2">
    <source>
        <dbReference type="EMBL" id="RCH78386.1"/>
    </source>
</evidence>
<keyword evidence="3" id="KW-1185">Reference proteome</keyword>
<feature type="region of interest" description="Disordered" evidence="1">
    <location>
        <begin position="78"/>
        <end position="99"/>
    </location>
</feature>
<dbReference type="Proteomes" id="UP000253551">
    <property type="component" value="Unassembled WGS sequence"/>
</dbReference>
<evidence type="ECO:0000313" key="3">
    <source>
        <dbReference type="Proteomes" id="UP000253551"/>
    </source>
</evidence>
<dbReference type="OrthoDB" id="2275770at2759"/>
<organism evidence="2 3">
    <name type="scientific">Rhizopus stolonifer</name>
    <name type="common">Rhizopus nigricans</name>
    <dbReference type="NCBI Taxonomy" id="4846"/>
    <lineage>
        <taxon>Eukaryota</taxon>
        <taxon>Fungi</taxon>
        <taxon>Fungi incertae sedis</taxon>
        <taxon>Mucoromycota</taxon>
        <taxon>Mucoromycotina</taxon>
        <taxon>Mucoromycetes</taxon>
        <taxon>Mucorales</taxon>
        <taxon>Mucorineae</taxon>
        <taxon>Rhizopodaceae</taxon>
        <taxon>Rhizopus</taxon>
    </lineage>
</organism>
<name>A0A367IL77_RHIST</name>
<reference evidence="2 3" key="1">
    <citation type="journal article" date="2018" name="G3 (Bethesda)">
        <title>Phylogenetic and Phylogenomic Definition of Rhizopus Species.</title>
        <authorList>
            <person name="Gryganskyi A.P."/>
            <person name="Golan J."/>
            <person name="Dolatabadi S."/>
            <person name="Mondo S."/>
            <person name="Robb S."/>
            <person name="Idnurm A."/>
            <person name="Muszewska A."/>
            <person name="Steczkiewicz K."/>
            <person name="Masonjones S."/>
            <person name="Liao H.L."/>
            <person name="Gajdeczka M.T."/>
            <person name="Anike F."/>
            <person name="Vuek A."/>
            <person name="Anishchenko I.M."/>
            <person name="Voigt K."/>
            <person name="de Hoog G.S."/>
            <person name="Smith M.E."/>
            <person name="Heitman J."/>
            <person name="Vilgalys R."/>
            <person name="Stajich J.E."/>
        </authorList>
    </citation>
    <scope>NUCLEOTIDE SEQUENCE [LARGE SCALE GENOMIC DNA]</scope>
    <source>
        <strain evidence="2 3">LSU 92-RS-03</strain>
    </source>
</reference>
<protein>
    <submittedName>
        <fullName evidence="2">Uncharacterized protein</fullName>
    </submittedName>
</protein>
<proteinExistence type="predicted"/>
<dbReference type="EMBL" id="PJQM01007284">
    <property type="protein sequence ID" value="RCH78386.1"/>
    <property type="molecule type" value="Genomic_DNA"/>
</dbReference>
<gene>
    <name evidence="2" type="ORF">CU098_005818</name>
</gene>
<comment type="caution">
    <text evidence="2">The sequence shown here is derived from an EMBL/GenBank/DDBJ whole genome shotgun (WGS) entry which is preliminary data.</text>
</comment>
<sequence length="249" mass="28835">MSNHTEDKIPYTPSSFLSRMTINSQSNGLSRIRPSQRFELSTTSFQERLMRKMYEEELNSGHPNLTMMIGPEKISMYKTKQSSPISCAEDNDDDESDNDDLFSSDLYSINASDCMMTTQSIFDQQEDTMEDDVYDATDDWLSCIYHDNQDPSCVPSNIQQVTNQPDEENQPTPMHMARQLSSKRIYPLNENNEIEERQPLAEIYLAHDLSDVEDYPAKKKVIVIKNNKPRKIRLMRSLSPPRFPTKNKE</sequence>
<accession>A0A367IL77</accession>
<feature type="compositionally biased region" description="Acidic residues" evidence="1">
    <location>
        <begin position="89"/>
        <end position="99"/>
    </location>
</feature>
<dbReference type="AlphaFoldDB" id="A0A367IL77"/>